<keyword evidence="2" id="KW-1185">Reference proteome</keyword>
<evidence type="ECO:0000313" key="1">
    <source>
        <dbReference type="EMBL" id="RXT37944.1"/>
    </source>
</evidence>
<name>A0A4Q1UNT2_9BRAD</name>
<dbReference type="AlphaFoldDB" id="A0A4Q1UNT2"/>
<gene>
    <name evidence="1" type="ORF">B5V03_31370</name>
</gene>
<evidence type="ECO:0000313" key="2">
    <source>
        <dbReference type="Proteomes" id="UP000290819"/>
    </source>
</evidence>
<organism evidence="1 2">
    <name type="scientific">Bradyrhizobium betae</name>
    <dbReference type="NCBI Taxonomy" id="244734"/>
    <lineage>
        <taxon>Bacteria</taxon>
        <taxon>Pseudomonadati</taxon>
        <taxon>Pseudomonadota</taxon>
        <taxon>Alphaproteobacteria</taxon>
        <taxon>Hyphomicrobiales</taxon>
        <taxon>Nitrobacteraceae</taxon>
        <taxon>Bradyrhizobium</taxon>
    </lineage>
</organism>
<proteinExistence type="predicted"/>
<protein>
    <submittedName>
        <fullName evidence="1">Uncharacterized protein</fullName>
    </submittedName>
</protein>
<accession>A0A4Q1UNT2</accession>
<dbReference type="EMBL" id="MZXW01000046">
    <property type="protein sequence ID" value="RXT37944.1"/>
    <property type="molecule type" value="Genomic_DNA"/>
</dbReference>
<reference evidence="1 2" key="1">
    <citation type="submission" date="2017-03" db="EMBL/GenBank/DDBJ databases">
        <authorList>
            <person name="Safronova V.I."/>
            <person name="Sazanova A.L."/>
            <person name="Chirak E.R."/>
        </authorList>
    </citation>
    <scope>NUCLEOTIDE SEQUENCE [LARGE SCALE GENOMIC DNA]</scope>
    <source>
        <strain evidence="1 2">Opo-243</strain>
    </source>
</reference>
<sequence>MTDVSDIQILTPALSMPRRDLLRQEIYKGLADRAALTCGGQSSTVAVIRADYIRIPICGRASFAVSA</sequence>
<dbReference type="Proteomes" id="UP000290819">
    <property type="component" value="Unassembled WGS sequence"/>
</dbReference>
<comment type="caution">
    <text evidence="1">The sequence shown here is derived from an EMBL/GenBank/DDBJ whole genome shotgun (WGS) entry which is preliminary data.</text>
</comment>